<dbReference type="STRING" id="1197325.WEN_02350"/>
<reference evidence="1 2" key="1">
    <citation type="journal article" date="2012" name="J. Bacteriol.">
        <title>Complete genome sequence of Mycoplasma wenyonii strain Massachusetts.</title>
        <authorList>
            <person name="Dos Santos A.P."/>
            <person name="Guimaraes A.M."/>
            <person name="do Nascimento N.C."/>
            <person name="Sanmiguel P.J."/>
            <person name="Messick J.B."/>
        </authorList>
    </citation>
    <scope>NUCLEOTIDE SEQUENCE [LARGE SCALE GENOMIC DNA]</scope>
    <source>
        <strain evidence="1 2">Massachusetts</strain>
    </source>
</reference>
<dbReference type="KEGG" id="mwe:WEN_02350"/>
<keyword evidence="2" id="KW-1185">Reference proteome</keyword>
<dbReference type="AlphaFoldDB" id="I6ZF90"/>
<dbReference type="PATRIC" id="fig|1197325.3.peg.505"/>
<dbReference type="OrthoDB" id="402589at2"/>
<sequence length="174" mass="19342">MVLGAALRLLLTAVTGTSVIVPVSYLASNGTFESLWGLMAYKNGNNCKHIPLKMGERENKLLVCVSKEGTKPVFKWRTKDTTQEIETLTWKRKDGVSGDSQNENFELEIKLNGQTNGLIKEEGQEGFYLPSIEFKKMETICHLGSGKTRSAISLICPDPSSDKKEHSIDTIDIY</sequence>
<gene>
    <name evidence="1" type="ordered locus">WEN_02350</name>
</gene>
<accession>I6ZF90</accession>
<dbReference type="RefSeq" id="WP_014849967.1">
    <property type="nucleotide sequence ID" value="NC_018149.1"/>
</dbReference>
<evidence type="ECO:0000313" key="1">
    <source>
        <dbReference type="EMBL" id="AFN65257.1"/>
    </source>
</evidence>
<protein>
    <submittedName>
        <fullName evidence="1">Uncharacterized protein</fullName>
    </submittedName>
</protein>
<evidence type="ECO:0000313" key="2">
    <source>
        <dbReference type="Proteomes" id="UP000009005"/>
    </source>
</evidence>
<name>I6ZF90_MYCWM</name>
<organism evidence="1 2">
    <name type="scientific">Mycoplasma wenyonii (strain Massachusetts)</name>
    <name type="common">Eperythrozoon wenyonii</name>
    <dbReference type="NCBI Taxonomy" id="1197325"/>
    <lineage>
        <taxon>Bacteria</taxon>
        <taxon>Bacillati</taxon>
        <taxon>Mycoplasmatota</taxon>
        <taxon>Mollicutes</taxon>
        <taxon>Mycoplasmataceae</taxon>
        <taxon>Mycoplasma</taxon>
    </lineage>
</organism>
<proteinExistence type="predicted"/>
<dbReference type="HOGENOM" id="CLU_1501926_0_0_14"/>
<dbReference type="EMBL" id="CP003703">
    <property type="protein sequence ID" value="AFN65257.1"/>
    <property type="molecule type" value="Genomic_DNA"/>
</dbReference>
<dbReference type="Proteomes" id="UP000009005">
    <property type="component" value="Chromosome"/>
</dbReference>